<keyword evidence="4 6" id="KW-0663">Pyridoxal phosphate</keyword>
<keyword evidence="3" id="KW-0210">Decarboxylase</keyword>
<dbReference type="InterPro" id="IPR015422">
    <property type="entry name" value="PyrdxlP-dep_Trfase_small"/>
</dbReference>
<dbReference type="InterPro" id="IPR002129">
    <property type="entry name" value="PyrdxlP-dep_de-COase"/>
</dbReference>
<sequence>MSLETPAEHSSSLDKKQVISNIFRELAKVAGHPIFSSDNTKVANHPTEEWLSQIQKNIPPNNGRRVEDVLRDVEEVLSYRVPTDHPQFFAFIPSPVSPVSWLGDSLTSAFNVYAGSSVAGSGVCAVEESMVAWIAEQFGLPPSAGGQFVSGASTACLTAFAVARDQRLDGALRQKGIAYISEDTHFCITKALRVIGLLDSQIRTIRCGPTFQMDTNNLRLAISEDIANGLKPFLVVATCGTTGTGAIDPLNEIVDIASEHGLWLHVDAAYGGSVAFSSKHRSLIDGIGRADSIAWDPHKWLFQTYGCGTILFRDKSQALKSFVSSAHFCRDVEDEKEPHNPWNYGIELTRPARHMRLWFSLQVLGMDKIGAMINRGFELAGLAERELRKLPGWVFLAPTSLAILNFRFAPDGVSEVDLNSINSRVSKLLIAENVAYILTTCIGGVVGLRMCTINPRTTDDDIRRVARALDHSAQASYRELYETRN</sequence>
<dbReference type="EMBL" id="ML735216">
    <property type="protein sequence ID" value="KAE8396165.1"/>
    <property type="molecule type" value="Genomic_DNA"/>
</dbReference>
<gene>
    <name evidence="8" type="ORF">BDV23DRAFT_144459</name>
</gene>
<evidence type="ECO:0000256" key="2">
    <source>
        <dbReference type="ARBA" id="ARBA00009533"/>
    </source>
</evidence>
<organism evidence="8">
    <name type="scientific">Petromyces alliaceus</name>
    <name type="common">Aspergillus alliaceus</name>
    <dbReference type="NCBI Taxonomy" id="209559"/>
    <lineage>
        <taxon>Eukaryota</taxon>
        <taxon>Fungi</taxon>
        <taxon>Dikarya</taxon>
        <taxon>Ascomycota</taxon>
        <taxon>Pezizomycotina</taxon>
        <taxon>Eurotiomycetes</taxon>
        <taxon>Eurotiomycetidae</taxon>
        <taxon>Eurotiales</taxon>
        <taxon>Aspergillaceae</taxon>
        <taxon>Aspergillus</taxon>
        <taxon>Aspergillus subgen. Circumdati</taxon>
    </lineage>
</organism>
<dbReference type="OrthoDB" id="2161780at2759"/>
<evidence type="ECO:0000256" key="1">
    <source>
        <dbReference type="ARBA" id="ARBA00001933"/>
    </source>
</evidence>
<dbReference type="AlphaFoldDB" id="A0A5N7CPX2"/>
<evidence type="ECO:0000256" key="5">
    <source>
        <dbReference type="ARBA" id="ARBA00023239"/>
    </source>
</evidence>
<evidence type="ECO:0000256" key="6">
    <source>
        <dbReference type="PIRSR" id="PIRSR602129-50"/>
    </source>
</evidence>
<reference evidence="8" key="1">
    <citation type="submission" date="2019-04" db="EMBL/GenBank/DDBJ databases">
        <title>Friends and foes A comparative genomics studyof 23 Aspergillus species from section Flavi.</title>
        <authorList>
            <consortium name="DOE Joint Genome Institute"/>
            <person name="Kjaerbolling I."/>
            <person name="Vesth T."/>
            <person name="Frisvad J.C."/>
            <person name="Nybo J.L."/>
            <person name="Theobald S."/>
            <person name="Kildgaard S."/>
            <person name="Isbrandt T."/>
            <person name="Kuo A."/>
            <person name="Sato A."/>
            <person name="Lyhne E.K."/>
            <person name="Kogle M.E."/>
            <person name="Wiebenga A."/>
            <person name="Kun R.S."/>
            <person name="Lubbers R.J."/>
            <person name="Makela M.R."/>
            <person name="Barry K."/>
            <person name="Chovatia M."/>
            <person name="Clum A."/>
            <person name="Daum C."/>
            <person name="Haridas S."/>
            <person name="He G."/>
            <person name="LaButti K."/>
            <person name="Lipzen A."/>
            <person name="Mondo S."/>
            <person name="Riley R."/>
            <person name="Salamov A."/>
            <person name="Simmons B.A."/>
            <person name="Magnuson J.K."/>
            <person name="Henrissat B."/>
            <person name="Mortensen U.H."/>
            <person name="Larsen T.O."/>
            <person name="Devries R.P."/>
            <person name="Grigoriev I.V."/>
            <person name="Machida M."/>
            <person name="Baker S.E."/>
            <person name="Andersen M.R."/>
        </authorList>
    </citation>
    <scope>NUCLEOTIDE SEQUENCE [LARGE SCALE GENOMIC DNA]</scope>
    <source>
        <strain evidence="8">IBT 14317</strain>
    </source>
</reference>
<dbReference type="GO" id="GO:0019752">
    <property type="term" value="P:carboxylic acid metabolic process"/>
    <property type="evidence" value="ECO:0007669"/>
    <property type="project" value="InterPro"/>
</dbReference>
<comment type="cofactor">
    <cofactor evidence="1 6 7">
        <name>pyridoxal 5'-phosphate</name>
        <dbReference type="ChEBI" id="CHEBI:597326"/>
    </cofactor>
</comment>
<keyword evidence="5 7" id="KW-0456">Lyase</keyword>
<keyword evidence="8" id="KW-0808">Transferase</keyword>
<dbReference type="InterPro" id="IPR010977">
    <property type="entry name" value="Aromatic_deC"/>
</dbReference>
<evidence type="ECO:0000256" key="7">
    <source>
        <dbReference type="RuleBase" id="RU000382"/>
    </source>
</evidence>
<dbReference type="Pfam" id="PF00282">
    <property type="entry name" value="Pyridoxal_deC"/>
    <property type="match status" value="1"/>
</dbReference>
<dbReference type="Gene3D" id="3.40.640.10">
    <property type="entry name" value="Type I PLP-dependent aspartate aminotransferase-like (Major domain)"/>
    <property type="match status" value="1"/>
</dbReference>
<protein>
    <submittedName>
        <fullName evidence="8">Pyridoxal phosphate-dependent transferase</fullName>
    </submittedName>
</protein>
<evidence type="ECO:0000313" key="8">
    <source>
        <dbReference type="EMBL" id="KAE8396165.1"/>
    </source>
</evidence>
<dbReference type="InterPro" id="IPR015421">
    <property type="entry name" value="PyrdxlP-dep_Trfase_major"/>
</dbReference>
<dbReference type="Gene3D" id="3.90.1150.170">
    <property type="match status" value="1"/>
</dbReference>
<feature type="modified residue" description="N6-(pyridoxal phosphate)lysine" evidence="6">
    <location>
        <position position="299"/>
    </location>
</feature>
<dbReference type="GO" id="GO:0016831">
    <property type="term" value="F:carboxy-lyase activity"/>
    <property type="evidence" value="ECO:0007669"/>
    <property type="project" value="UniProtKB-KW"/>
</dbReference>
<dbReference type="Gene3D" id="3.90.1150.10">
    <property type="entry name" value="Aspartate Aminotransferase, domain 1"/>
    <property type="match status" value="1"/>
</dbReference>
<evidence type="ECO:0000256" key="3">
    <source>
        <dbReference type="ARBA" id="ARBA00022793"/>
    </source>
</evidence>
<accession>A0A5N7CPX2</accession>
<dbReference type="GO" id="GO:0016740">
    <property type="term" value="F:transferase activity"/>
    <property type="evidence" value="ECO:0007669"/>
    <property type="project" value="UniProtKB-KW"/>
</dbReference>
<dbReference type="Proteomes" id="UP000326877">
    <property type="component" value="Unassembled WGS sequence"/>
</dbReference>
<dbReference type="PROSITE" id="PS00392">
    <property type="entry name" value="DDC_GAD_HDC_YDC"/>
    <property type="match status" value="1"/>
</dbReference>
<dbReference type="GO" id="GO:0030170">
    <property type="term" value="F:pyridoxal phosphate binding"/>
    <property type="evidence" value="ECO:0007669"/>
    <property type="project" value="InterPro"/>
</dbReference>
<dbReference type="InterPro" id="IPR021115">
    <property type="entry name" value="Pyridoxal-P_BS"/>
</dbReference>
<evidence type="ECO:0000256" key="4">
    <source>
        <dbReference type="ARBA" id="ARBA00022898"/>
    </source>
</evidence>
<proteinExistence type="inferred from homology"/>
<dbReference type="InterPro" id="IPR015424">
    <property type="entry name" value="PyrdxlP-dep_Trfase"/>
</dbReference>
<dbReference type="PANTHER" id="PTHR11999:SF70">
    <property type="entry name" value="MIP05841P"/>
    <property type="match status" value="1"/>
</dbReference>
<name>A0A5N7CPX2_PETAA</name>
<dbReference type="PANTHER" id="PTHR11999">
    <property type="entry name" value="GROUP II PYRIDOXAL-5-PHOSPHATE DECARBOXYLASE"/>
    <property type="match status" value="1"/>
</dbReference>
<comment type="similarity">
    <text evidence="2 7">Belongs to the group II decarboxylase family.</text>
</comment>
<dbReference type="SUPFAM" id="SSF53383">
    <property type="entry name" value="PLP-dependent transferases"/>
    <property type="match status" value="1"/>
</dbReference>